<evidence type="ECO:0000256" key="1">
    <source>
        <dbReference type="SAM" id="Coils"/>
    </source>
</evidence>
<dbReference type="AlphaFoldDB" id="A0A419T9L7"/>
<sequence length="111" mass="13155">MNNGKNVIDTNIFLIVFIFITVIFYSFQASYLIEQNKKLMEITSEAIKLHNEKINTNEINNDIKELKTLTENLAKFNKDIVLEIQSIKDENKRILEKTERLNKVFFEKKNE</sequence>
<name>A0A419T9L7_9FIRM</name>
<dbReference type="Proteomes" id="UP000284177">
    <property type="component" value="Unassembled WGS sequence"/>
</dbReference>
<evidence type="ECO:0000256" key="2">
    <source>
        <dbReference type="SAM" id="Phobius"/>
    </source>
</evidence>
<keyword evidence="2" id="KW-1133">Transmembrane helix</keyword>
<feature type="coiled-coil region" evidence="1">
    <location>
        <begin position="59"/>
        <end position="104"/>
    </location>
</feature>
<keyword evidence="2" id="KW-0812">Transmembrane</keyword>
<evidence type="ECO:0000313" key="4">
    <source>
        <dbReference type="Proteomes" id="UP000284177"/>
    </source>
</evidence>
<feature type="transmembrane region" description="Helical" evidence="2">
    <location>
        <begin position="12"/>
        <end position="33"/>
    </location>
</feature>
<keyword evidence="4" id="KW-1185">Reference proteome</keyword>
<evidence type="ECO:0000313" key="3">
    <source>
        <dbReference type="EMBL" id="RKD34164.1"/>
    </source>
</evidence>
<organism evidence="3 4">
    <name type="scientific">Thermohalobacter berrensis</name>
    <dbReference type="NCBI Taxonomy" id="99594"/>
    <lineage>
        <taxon>Bacteria</taxon>
        <taxon>Bacillati</taxon>
        <taxon>Bacillota</taxon>
        <taxon>Tissierellia</taxon>
        <taxon>Tissierellales</taxon>
        <taxon>Thermohalobacteraceae</taxon>
        <taxon>Thermohalobacter</taxon>
    </lineage>
</organism>
<reference evidence="3 4" key="1">
    <citation type="submission" date="2016-08" db="EMBL/GenBank/DDBJ databases">
        <title>Novel Firmicutes and Novel Genomes.</title>
        <authorList>
            <person name="Poppleton D.I."/>
            <person name="Gribaldo S."/>
        </authorList>
    </citation>
    <scope>NUCLEOTIDE SEQUENCE [LARGE SCALE GENOMIC DNA]</scope>
    <source>
        <strain evidence="3 4">CTT3</strain>
    </source>
</reference>
<protein>
    <submittedName>
        <fullName evidence="3">Uncharacterized protein</fullName>
    </submittedName>
</protein>
<accession>A0A419T9L7</accession>
<keyword evidence="2" id="KW-0472">Membrane</keyword>
<dbReference type="RefSeq" id="WP_120167144.1">
    <property type="nucleotide sequence ID" value="NZ_MCIB01000002.1"/>
</dbReference>
<comment type="caution">
    <text evidence="3">The sequence shown here is derived from an EMBL/GenBank/DDBJ whole genome shotgun (WGS) entry which is preliminary data.</text>
</comment>
<gene>
    <name evidence="3" type="ORF">BET03_07695</name>
</gene>
<dbReference type="EMBL" id="MCIB01000002">
    <property type="protein sequence ID" value="RKD34164.1"/>
    <property type="molecule type" value="Genomic_DNA"/>
</dbReference>
<proteinExistence type="predicted"/>
<keyword evidence="1" id="KW-0175">Coiled coil</keyword>